<sequence length="70" mass="7821">MSRVCDCCGKGPLTGNRVSKAYNHTRRVWKPNIIKVKTEIGGTTRTVKLCTNCLRSGFVVKKVPVKKTEK</sequence>
<dbReference type="AlphaFoldDB" id="A0A9D9ELN0"/>
<reference evidence="6" key="1">
    <citation type="submission" date="2020-10" db="EMBL/GenBank/DDBJ databases">
        <authorList>
            <person name="Gilroy R."/>
        </authorList>
    </citation>
    <scope>NUCLEOTIDE SEQUENCE</scope>
    <source>
        <strain evidence="6">B3-4054</strain>
    </source>
</reference>
<dbReference type="NCBIfam" id="TIGR00009">
    <property type="entry name" value="L28"/>
    <property type="match status" value="1"/>
</dbReference>
<evidence type="ECO:0000313" key="6">
    <source>
        <dbReference type="EMBL" id="MBO8450366.1"/>
    </source>
</evidence>
<dbReference type="PANTHER" id="PTHR39080:SF1">
    <property type="entry name" value="LARGE RIBOSOMAL SUBUNIT PROTEIN BL28A"/>
    <property type="match status" value="1"/>
</dbReference>
<dbReference type="GO" id="GO:0003735">
    <property type="term" value="F:structural constituent of ribosome"/>
    <property type="evidence" value="ECO:0007669"/>
    <property type="project" value="InterPro"/>
</dbReference>
<evidence type="ECO:0000256" key="4">
    <source>
        <dbReference type="ARBA" id="ARBA00035174"/>
    </source>
</evidence>
<evidence type="ECO:0000256" key="5">
    <source>
        <dbReference type="HAMAP-Rule" id="MF_00373"/>
    </source>
</evidence>
<evidence type="ECO:0000313" key="7">
    <source>
        <dbReference type="Proteomes" id="UP000823616"/>
    </source>
</evidence>
<accession>A0A9D9ELN0</accession>
<evidence type="ECO:0000256" key="3">
    <source>
        <dbReference type="ARBA" id="ARBA00023274"/>
    </source>
</evidence>
<dbReference type="GO" id="GO:0005840">
    <property type="term" value="C:ribosome"/>
    <property type="evidence" value="ECO:0007669"/>
    <property type="project" value="UniProtKB-KW"/>
</dbReference>
<dbReference type="Gene3D" id="2.30.170.40">
    <property type="entry name" value="Ribosomal protein L28/L24"/>
    <property type="match status" value="1"/>
</dbReference>
<organism evidence="6 7">
    <name type="scientific">Candidatus Avitreponema avistercoris</name>
    <dbReference type="NCBI Taxonomy" id="2840705"/>
    <lineage>
        <taxon>Bacteria</taxon>
        <taxon>Pseudomonadati</taxon>
        <taxon>Spirochaetota</taxon>
        <taxon>Spirochaetia</taxon>
        <taxon>Spirochaetales</taxon>
        <taxon>Candidatus Avitreponema</taxon>
    </lineage>
</organism>
<dbReference type="Pfam" id="PF00830">
    <property type="entry name" value="Ribosomal_L28"/>
    <property type="match status" value="1"/>
</dbReference>
<dbReference type="SUPFAM" id="SSF143800">
    <property type="entry name" value="L28p-like"/>
    <property type="match status" value="1"/>
</dbReference>
<dbReference type="PANTHER" id="PTHR39080">
    <property type="entry name" value="50S RIBOSOMAL PROTEIN L28"/>
    <property type="match status" value="1"/>
</dbReference>
<dbReference type="HAMAP" id="MF_00373">
    <property type="entry name" value="Ribosomal_bL28"/>
    <property type="match status" value="1"/>
</dbReference>
<dbReference type="Proteomes" id="UP000823616">
    <property type="component" value="Unassembled WGS sequence"/>
</dbReference>
<dbReference type="InterPro" id="IPR050096">
    <property type="entry name" value="Bacterial_rp_bL28"/>
</dbReference>
<dbReference type="InterPro" id="IPR037147">
    <property type="entry name" value="Ribosomal_bL28_sf"/>
</dbReference>
<name>A0A9D9ELN0_9SPIR</name>
<keyword evidence="3 5" id="KW-0687">Ribonucleoprotein</keyword>
<dbReference type="InterPro" id="IPR034704">
    <property type="entry name" value="Ribosomal_bL28/bL31-like_sf"/>
</dbReference>
<evidence type="ECO:0000256" key="2">
    <source>
        <dbReference type="ARBA" id="ARBA00022980"/>
    </source>
</evidence>
<gene>
    <name evidence="5" type="primary">rpmB</name>
    <name evidence="6" type="ORF">IAA96_04590</name>
</gene>
<dbReference type="InterPro" id="IPR026569">
    <property type="entry name" value="Ribosomal_bL28"/>
</dbReference>
<protein>
    <recommendedName>
        <fullName evidence="4 5">Large ribosomal subunit protein bL28</fullName>
    </recommendedName>
</protein>
<dbReference type="InterPro" id="IPR001383">
    <property type="entry name" value="Ribosomal_bL28_bact-type"/>
</dbReference>
<dbReference type="EMBL" id="JADIMS010000076">
    <property type="protein sequence ID" value="MBO8450366.1"/>
    <property type="molecule type" value="Genomic_DNA"/>
</dbReference>
<comment type="similarity">
    <text evidence="1 5">Belongs to the bacterial ribosomal protein bL28 family.</text>
</comment>
<proteinExistence type="inferred from homology"/>
<dbReference type="GO" id="GO:0006412">
    <property type="term" value="P:translation"/>
    <property type="evidence" value="ECO:0007669"/>
    <property type="project" value="UniProtKB-UniRule"/>
</dbReference>
<dbReference type="GO" id="GO:1990904">
    <property type="term" value="C:ribonucleoprotein complex"/>
    <property type="evidence" value="ECO:0007669"/>
    <property type="project" value="UniProtKB-KW"/>
</dbReference>
<comment type="caution">
    <text evidence="6">The sequence shown here is derived from an EMBL/GenBank/DDBJ whole genome shotgun (WGS) entry which is preliminary data.</text>
</comment>
<evidence type="ECO:0000256" key="1">
    <source>
        <dbReference type="ARBA" id="ARBA00008760"/>
    </source>
</evidence>
<reference evidence="6" key="2">
    <citation type="journal article" date="2021" name="PeerJ">
        <title>Extensive microbial diversity within the chicken gut microbiome revealed by metagenomics and culture.</title>
        <authorList>
            <person name="Gilroy R."/>
            <person name="Ravi A."/>
            <person name="Getino M."/>
            <person name="Pursley I."/>
            <person name="Horton D.L."/>
            <person name="Alikhan N.F."/>
            <person name="Baker D."/>
            <person name="Gharbi K."/>
            <person name="Hall N."/>
            <person name="Watson M."/>
            <person name="Adriaenssens E.M."/>
            <person name="Foster-Nyarko E."/>
            <person name="Jarju S."/>
            <person name="Secka A."/>
            <person name="Antonio M."/>
            <person name="Oren A."/>
            <person name="Chaudhuri R.R."/>
            <person name="La Ragione R."/>
            <person name="Hildebrand F."/>
            <person name="Pallen M.J."/>
        </authorList>
    </citation>
    <scope>NUCLEOTIDE SEQUENCE</scope>
    <source>
        <strain evidence="6">B3-4054</strain>
    </source>
</reference>
<keyword evidence="2 5" id="KW-0689">Ribosomal protein</keyword>